<evidence type="ECO:0000313" key="4">
    <source>
        <dbReference type="Proteomes" id="UP001521209"/>
    </source>
</evidence>
<organism evidence="3 4">
    <name type="scientific">Acidiphilium iwatense</name>
    <dbReference type="NCBI Taxonomy" id="768198"/>
    <lineage>
        <taxon>Bacteria</taxon>
        <taxon>Pseudomonadati</taxon>
        <taxon>Pseudomonadota</taxon>
        <taxon>Alphaproteobacteria</taxon>
        <taxon>Acetobacterales</taxon>
        <taxon>Acidocellaceae</taxon>
        <taxon>Acidiphilium</taxon>
    </lineage>
</organism>
<name>A0ABS9DXQ3_9PROT</name>
<evidence type="ECO:0000313" key="3">
    <source>
        <dbReference type="EMBL" id="MCF3947527.1"/>
    </source>
</evidence>
<dbReference type="InterPro" id="IPR058998">
    <property type="entry name" value="YycE-like_N"/>
</dbReference>
<dbReference type="Pfam" id="PF22658">
    <property type="entry name" value="YycE-like_N"/>
    <property type="match status" value="1"/>
</dbReference>
<feature type="compositionally biased region" description="Polar residues" evidence="1">
    <location>
        <begin position="92"/>
        <end position="104"/>
    </location>
</feature>
<gene>
    <name evidence="3" type="ORF">L2A60_12645</name>
</gene>
<evidence type="ECO:0000256" key="1">
    <source>
        <dbReference type="SAM" id="MobiDB-lite"/>
    </source>
</evidence>
<dbReference type="InterPro" id="IPR029068">
    <property type="entry name" value="Glyas_Bleomycin-R_OHBP_Dase"/>
</dbReference>
<proteinExistence type="predicted"/>
<protein>
    <submittedName>
        <fullName evidence="3">VOC family protein</fullName>
    </submittedName>
</protein>
<accession>A0ABS9DXQ3</accession>
<reference evidence="3 4" key="1">
    <citation type="submission" date="2022-01" db="EMBL/GenBank/DDBJ databases">
        <authorList>
            <person name="Won M."/>
            <person name="Kim S.-J."/>
            <person name="Kwon S.-W."/>
        </authorList>
    </citation>
    <scope>NUCLEOTIDE SEQUENCE [LARGE SCALE GENOMIC DNA]</scope>
    <source>
        <strain evidence="3 4">KCTC 23505</strain>
    </source>
</reference>
<dbReference type="Gene3D" id="3.10.180.10">
    <property type="entry name" value="2,3-Dihydroxybiphenyl 1,2-Dioxygenase, domain 1"/>
    <property type="match status" value="1"/>
</dbReference>
<sequence>MTEFLGVENRGTGLLPILRVARPTDRLEQVTRFYRDGLGFAEIGRFVDHDGFDGVVLGAPHAPYHLEFTHRRGQSIEIRSLSAGPKVDRRTSSSVRSWHTNKPA</sequence>
<dbReference type="SUPFAM" id="SSF54593">
    <property type="entry name" value="Glyoxalase/Bleomycin resistance protein/Dihydroxybiphenyl dioxygenase"/>
    <property type="match status" value="1"/>
</dbReference>
<dbReference type="EMBL" id="JAKGBZ010000024">
    <property type="protein sequence ID" value="MCF3947527.1"/>
    <property type="molecule type" value="Genomic_DNA"/>
</dbReference>
<comment type="caution">
    <text evidence="3">The sequence shown here is derived from an EMBL/GenBank/DDBJ whole genome shotgun (WGS) entry which is preliminary data.</text>
</comment>
<evidence type="ECO:0000259" key="2">
    <source>
        <dbReference type="Pfam" id="PF22658"/>
    </source>
</evidence>
<keyword evidence="4" id="KW-1185">Reference proteome</keyword>
<dbReference type="Proteomes" id="UP001521209">
    <property type="component" value="Unassembled WGS sequence"/>
</dbReference>
<feature type="region of interest" description="Disordered" evidence="1">
    <location>
        <begin position="79"/>
        <end position="104"/>
    </location>
</feature>
<feature type="domain" description="YycE-like N-terminal" evidence="2">
    <location>
        <begin position="18"/>
        <end position="69"/>
    </location>
</feature>
<dbReference type="RefSeq" id="WP_235704773.1">
    <property type="nucleotide sequence ID" value="NZ_JAKGBZ010000024.1"/>
</dbReference>